<dbReference type="PANTHER" id="PTHR11735">
    <property type="entry name" value="TRNA N6-ADENOSINE THREONYLCARBAMOYLTRANSFERASE"/>
    <property type="match status" value="1"/>
</dbReference>
<evidence type="ECO:0000256" key="1">
    <source>
        <dbReference type="ARBA" id="ARBA00012156"/>
    </source>
</evidence>
<dbReference type="PRINTS" id="PR00789">
    <property type="entry name" value="OSIALOPTASE"/>
</dbReference>
<keyword evidence="2" id="KW-0808">Transferase</keyword>
<protein>
    <recommendedName>
        <fullName evidence="1">N(6)-L-threonylcarbamoyladenine synthase</fullName>
        <ecNumber evidence="1">2.3.1.234</ecNumber>
    </recommendedName>
</protein>
<evidence type="ECO:0000256" key="2">
    <source>
        <dbReference type="ARBA" id="ARBA00022679"/>
    </source>
</evidence>
<feature type="domain" description="Gcp-like" evidence="7">
    <location>
        <begin position="50"/>
        <end position="302"/>
    </location>
</feature>
<proteinExistence type="predicted"/>
<comment type="catalytic activity">
    <reaction evidence="6">
        <text>L-threonylcarbamoyladenylate + adenosine(37) in tRNA = N(6)-L-threonylcarbamoyladenosine(37) in tRNA + AMP + H(+)</text>
        <dbReference type="Rhea" id="RHEA:37059"/>
        <dbReference type="Rhea" id="RHEA-COMP:10162"/>
        <dbReference type="Rhea" id="RHEA-COMP:10163"/>
        <dbReference type="ChEBI" id="CHEBI:15378"/>
        <dbReference type="ChEBI" id="CHEBI:73682"/>
        <dbReference type="ChEBI" id="CHEBI:74411"/>
        <dbReference type="ChEBI" id="CHEBI:74418"/>
        <dbReference type="ChEBI" id="CHEBI:456215"/>
        <dbReference type="EC" id="2.3.1.234"/>
    </reaction>
</comment>
<organism evidence="8 9">
    <name type="scientific">Anaerotruncus massiliensis</name>
    <name type="common">ex Liu et al. 2021</name>
    <dbReference type="NCBI Taxonomy" id="2321404"/>
    <lineage>
        <taxon>Bacteria</taxon>
        <taxon>Bacillati</taxon>
        <taxon>Bacillota</taxon>
        <taxon>Clostridia</taxon>
        <taxon>Eubacteriales</taxon>
        <taxon>Oscillospiraceae</taxon>
        <taxon>Anaerotruncus</taxon>
    </lineage>
</organism>
<evidence type="ECO:0000259" key="7">
    <source>
        <dbReference type="Pfam" id="PF00814"/>
    </source>
</evidence>
<evidence type="ECO:0000313" key="9">
    <source>
        <dbReference type="Proteomes" id="UP000276301"/>
    </source>
</evidence>
<dbReference type="InterPro" id="IPR017861">
    <property type="entry name" value="KAE1/TsaD"/>
</dbReference>
<gene>
    <name evidence="8" type="ORF">D4A47_00880</name>
</gene>
<dbReference type="InterPro" id="IPR000905">
    <property type="entry name" value="Gcp-like_dom"/>
</dbReference>
<evidence type="ECO:0000256" key="4">
    <source>
        <dbReference type="ARBA" id="ARBA00022723"/>
    </source>
</evidence>
<evidence type="ECO:0000256" key="6">
    <source>
        <dbReference type="ARBA" id="ARBA00048117"/>
    </source>
</evidence>
<dbReference type="PANTHER" id="PTHR11735:SF11">
    <property type="entry name" value="TRNA THREONYLCARBAMOYLADENOSINE BIOSYNTHESIS PROTEIN TSAB"/>
    <property type="match status" value="1"/>
</dbReference>
<name>A0A498CPX4_9FIRM</name>
<dbReference type="GO" id="GO:0046872">
    <property type="term" value="F:metal ion binding"/>
    <property type="evidence" value="ECO:0007669"/>
    <property type="project" value="UniProtKB-KW"/>
</dbReference>
<dbReference type="GO" id="GO:0005829">
    <property type="term" value="C:cytosol"/>
    <property type="evidence" value="ECO:0007669"/>
    <property type="project" value="TreeGrafter"/>
</dbReference>
<accession>A0A498CPX4</accession>
<comment type="caution">
    <text evidence="8">The sequence shown here is derived from an EMBL/GenBank/DDBJ whole genome shotgun (WGS) entry which is preliminary data.</text>
</comment>
<evidence type="ECO:0000256" key="3">
    <source>
        <dbReference type="ARBA" id="ARBA00022694"/>
    </source>
</evidence>
<keyword evidence="3" id="KW-0819">tRNA processing</keyword>
<dbReference type="InterPro" id="IPR043129">
    <property type="entry name" value="ATPase_NBD"/>
</dbReference>
<evidence type="ECO:0000313" key="8">
    <source>
        <dbReference type="EMBL" id="RLL14568.1"/>
    </source>
</evidence>
<dbReference type="GO" id="GO:0008033">
    <property type="term" value="P:tRNA processing"/>
    <property type="evidence" value="ECO:0007669"/>
    <property type="project" value="UniProtKB-KW"/>
</dbReference>
<dbReference type="RefSeq" id="WP_121585657.1">
    <property type="nucleotide sequence ID" value="NZ_RCHT01000001.1"/>
</dbReference>
<sequence>MAWYLGIDTSNYTTSAALYDSESGAVRQQKRLLPVREGELGLRQSDAVFAHVKQLGALVEALFEAGPPPLAGVGVSVRPRDAEGSYMPCFLVGEAVAQSVGAACGAPLTRVSHQSGHIAAALFSAGRLDLIGERFAAFHLSGGTTECLIAEPGGPCGFTVRLFARSLDLKAGQAVDRVGGMLGLRFPAGRELERLAKESEKIYRVRPVMKGADCSLSGIENRCQKMKLDGEADRDIARYCLDSILAALCGMTEAVRARFGELPILYAGGVMSNSIIREAVTARYGGYFADPQFSSDNAAGVAILAWRAGEGGTAC</sequence>
<keyword evidence="5" id="KW-0012">Acyltransferase</keyword>
<keyword evidence="9" id="KW-1185">Reference proteome</keyword>
<dbReference type="SUPFAM" id="SSF53067">
    <property type="entry name" value="Actin-like ATPase domain"/>
    <property type="match status" value="1"/>
</dbReference>
<dbReference type="Gene3D" id="3.30.420.40">
    <property type="match status" value="2"/>
</dbReference>
<keyword evidence="4" id="KW-0479">Metal-binding</keyword>
<dbReference type="EC" id="2.3.1.234" evidence="1"/>
<dbReference type="Proteomes" id="UP000276301">
    <property type="component" value="Unassembled WGS sequence"/>
</dbReference>
<reference evidence="8 9" key="1">
    <citation type="submission" date="2018-10" db="EMBL/GenBank/DDBJ databases">
        <title>Anaerotruncus faecis sp. nov., isolated from human feces.</title>
        <authorList>
            <person name="Wang Y.-J."/>
        </authorList>
    </citation>
    <scope>NUCLEOTIDE SEQUENCE [LARGE SCALE GENOMIC DNA]</scope>
    <source>
        <strain evidence="8 9">22A2-44</strain>
    </source>
</reference>
<evidence type="ECO:0000256" key="5">
    <source>
        <dbReference type="ARBA" id="ARBA00023315"/>
    </source>
</evidence>
<dbReference type="EMBL" id="RCHT01000001">
    <property type="protein sequence ID" value="RLL14568.1"/>
    <property type="molecule type" value="Genomic_DNA"/>
</dbReference>
<dbReference type="AlphaFoldDB" id="A0A498CPX4"/>
<dbReference type="Pfam" id="PF00814">
    <property type="entry name" value="TsaD"/>
    <property type="match status" value="1"/>
</dbReference>
<dbReference type="GO" id="GO:0061711">
    <property type="term" value="F:tRNA N(6)-L-threonylcarbamoyladenine synthase activity"/>
    <property type="evidence" value="ECO:0007669"/>
    <property type="project" value="UniProtKB-EC"/>
</dbReference>